<name>A0A1M7RZX4_9FIRM</name>
<dbReference type="InterPro" id="IPR042070">
    <property type="entry name" value="PucR_C-HTH_sf"/>
</dbReference>
<dbReference type="Proteomes" id="UP000184010">
    <property type="component" value="Unassembled WGS sequence"/>
</dbReference>
<dbReference type="PANTHER" id="PTHR33744">
    <property type="entry name" value="CARBOHYDRATE DIACID REGULATOR"/>
    <property type="match status" value="1"/>
</dbReference>
<accession>A0A1M7RZX4</accession>
<dbReference type="EMBL" id="FRDN01000003">
    <property type="protein sequence ID" value="SHN51726.1"/>
    <property type="molecule type" value="Genomic_DNA"/>
</dbReference>
<comment type="similarity">
    <text evidence="1">Belongs to the CdaR family.</text>
</comment>
<protein>
    <submittedName>
        <fullName evidence="4">Transcriptional regulator, CdaR family</fullName>
    </submittedName>
</protein>
<proteinExistence type="inferred from homology"/>
<dbReference type="InterPro" id="IPR051448">
    <property type="entry name" value="CdaR-like_regulators"/>
</dbReference>
<evidence type="ECO:0000313" key="4">
    <source>
        <dbReference type="EMBL" id="SHN51726.1"/>
    </source>
</evidence>
<organism evidence="4 5">
    <name type="scientific">Desulfitobacterium chlororespirans DSM 11544</name>
    <dbReference type="NCBI Taxonomy" id="1121395"/>
    <lineage>
        <taxon>Bacteria</taxon>
        <taxon>Bacillati</taxon>
        <taxon>Bacillota</taxon>
        <taxon>Clostridia</taxon>
        <taxon>Eubacteriales</taxon>
        <taxon>Desulfitobacteriaceae</taxon>
        <taxon>Desulfitobacterium</taxon>
    </lineage>
</organism>
<dbReference type="Pfam" id="PF17853">
    <property type="entry name" value="GGDEF_2"/>
    <property type="match status" value="1"/>
</dbReference>
<dbReference type="RefSeq" id="WP_072770953.1">
    <property type="nucleotide sequence ID" value="NZ_FRDN01000003.1"/>
</dbReference>
<dbReference type="Gene3D" id="1.10.10.2840">
    <property type="entry name" value="PucR C-terminal helix-turn-helix domain"/>
    <property type="match status" value="1"/>
</dbReference>
<feature type="domain" description="CdaR GGDEF-like" evidence="3">
    <location>
        <begin position="300"/>
        <end position="429"/>
    </location>
</feature>
<reference evidence="5" key="1">
    <citation type="submission" date="2016-12" db="EMBL/GenBank/DDBJ databases">
        <authorList>
            <person name="Varghese N."/>
            <person name="Submissions S."/>
        </authorList>
    </citation>
    <scope>NUCLEOTIDE SEQUENCE [LARGE SCALE GENOMIC DNA]</scope>
    <source>
        <strain evidence="5">DSM 11544</strain>
    </source>
</reference>
<dbReference type="Pfam" id="PF13556">
    <property type="entry name" value="HTH_30"/>
    <property type="match status" value="1"/>
</dbReference>
<dbReference type="PANTHER" id="PTHR33744:SF1">
    <property type="entry name" value="DNA-BINDING TRANSCRIPTIONAL ACTIVATOR ADER"/>
    <property type="match status" value="1"/>
</dbReference>
<feature type="domain" description="PucR C-terminal helix-turn-helix" evidence="2">
    <location>
        <begin position="482"/>
        <end position="539"/>
    </location>
</feature>
<evidence type="ECO:0000256" key="1">
    <source>
        <dbReference type="ARBA" id="ARBA00006754"/>
    </source>
</evidence>
<evidence type="ECO:0000313" key="5">
    <source>
        <dbReference type="Proteomes" id="UP000184010"/>
    </source>
</evidence>
<dbReference type="STRING" id="1121395.SAMN02745215_00315"/>
<dbReference type="InterPro" id="IPR041522">
    <property type="entry name" value="CdaR_GGDEF"/>
</dbReference>
<dbReference type="AlphaFoldDB" id="A0A1M7RZX4"/>
<evidence type="ECO:0000259" key="2">
    <source>
        <dbReference type="Pfam" id="PF13556"/>
    </source>
</evidence>
<evidence type="ECO:0000259" key="3">
    <source>
        <dbReference type="Pfam" id="PF17853"/>
    </source>
</evidence>
<keyword evidence="5" id="KW-1185">Reference proteome</keyword>
<sequence>MSRRKVSSLDHSLPEAVTLGRFLEQQKLEPLREDPLFQEEILALSIQTLSFSSQESGLPEGGSNGLPGKSLSLPLAGSHVHLEDQGKYLRLRIAEGEEKTPRTQGSFLCLLSGTWEDFCTQAADWMEREKGRILGACEAFTRNLTEQITQGYGLSILAELKKTLGVDLFLLDKHFKVLSWEGGERFPFHPVSFVTPKLSHFKSMDLLLETPLGIGKWNDSQYKDLPLSWYPLAGHQGVLGYIGLGIGQGELDPVGRLFLYKTAVLLYFELAKAQSVEDTERQHYRDFLFDLLYNNFDSLEVVQSRGKLWGMDLTKPHLVVVGEIPGYDPDSIDQLAFQELLDTVSTALRNQPRTIFLERNDQIVLLYPLEGMIPLSQWEATAKKLLSPLLILLENLDEERSMMFGVGNLYPSTRFIHRSFQEAKSALELGQLFNLQERVILFQDLGVMRLLLNLEQQELEDFRNEVLGPLLKFDQENNLHLEETLLAYLASDGDLNLAGDRLFLHPNTLRYRLKKAAEVLDRDLNSLETRMNLFIALKIGRLKSLWQE</sequence>
<dbReference type="InterPro" id="IPR025736">
    <property type="entry name" value="PucR_C-HTH_dom"/>
</dbReference>
<gene>
    <name evidence="4" type="ORF">SAMN02745215_00315</name>
</gene>